<dbReference type="PANTHER" id="PTHR11629">
    <property type="entry name" value="VACUOLAR PROTON ATPASES"/>
    <property type="match status" value="1"/>
</dbReference>
<evidence type="ECO:0000256" key="7">
    <source>
        <dbReference type="ARBA" id="ARBA00023136"/>
    </source>
</evidence>
<dbReference type="GO" id="GO:0033179">
    <property type="term" value="C:proton-transporting V-type ATPase, V0 domain"/>
    <property type="evidence" value="ECO:0007669"/>
    <property type="project" value="InterPro"/>
</dbReference>
<comment type="similarity">
    <text evidence="2">Belongs to the V-ATPase 116 kDa subunit family.</text>
</comment>
<dbReference type="GO" id="GO:0007035">
    <property type="term" value="P:vacuolar acidification"/>
    <property type="evidence" value="ECO:0007669"/>
    <property type="project" value="TreeGrafter"/>
</dbReference>
<feature type="transmembrane region" description="Helical" evidence="8">
    <location>
        <begin position="512"/>
        <end position="533"/>
    </location>
</feature>
<evidence type="ECO:0000313" key="11">
    <source>
        <dbReference type="Proteomes" id="UP000051276"/>
    </source>
</evidence>
<comment type="caution">
    <text evidence="9">The sequence shown here is derived from an EMBL/GenBank/DDBJ whole genome shotgun (WGS) entry which is preliminary data.</text>
</comment>
<dbReference type="RefSeq" id="WP_057956269.1">
    <property type="nucleotide sequence ID" value="NZ_KQ556917.1"/>
</dbReference>
<feature type="transmembrane region" description="Helical" evidence="8">
    <location>
        <begin position="545"/>
        <end position="569"/>
    </location>
</feature>
<evidence type="ECO:0000313" key="9">
    <source>
        <dbReference type="EMBL" id="KRT54819.1"/>
    </source>
</evidence>
<keyword evidence="5 8" id="KW-1133">Transmembrane helix</keyword>
<dbReference type="GO" id="GO:0046961">
    <property type="term" value="F:proton-transporting ATPase activity, rotational mechanism"/>
    <property type="evidence" value="ECO:0007669"/>
    <property type="project" value="InterPro"/>
</dbReference>
<keyword evidence="6" id="KW-0406">Ion transport</keyword>
<dbReference type="PATRIC" id="fig|54398.3.peg.1563"/>
<organism evidence="9 12">
    <name type="scientific">endosymbiont of Ridgeia piscesae</name>
    <dbReference type="NCBI Taxonomy" id="54398"/>
    <lineage>
        <taxon>Bacteria</taxon>
        <taxon>Pseudomonadati</taxon>
        <taxon>Pseudomonadota</taxon>
        <taxon>Gammaproteobacteria</taxon>
        <taxon>sulfur-oxidizing symbionts</taxon>
    </lineage>
</organism>
<dbReference type="GO" id="GO:0016471">
    <property type="term" value="C:vacuolar proton-transporting V-type ATPase complex"/>
    <property type="evidence" value="ECO:0007669"/>
    <property type="project" value="TreeGrafter"/>
</dbReference>
<feature type="transmembrane region" description="Helical" evidence="8">
    <location>
        <begin position="435"/>
        <end position="452"/>
    </location>
</feature>
<proteinExistence type="inferred from homology"/>
<evidence type="ECO:0000256" key="1">
    <source>
        <dbReference type="ARBA" id="ARBA00004141"/>
    </source>
</evidence>
<reference evidence="11 12" key="1">
    <citation type="submission" date="2015-11" db="EMBL/GenBank/DDBJ databases">
        <title>The genome of Candidatus Endoriftia persephone in Ridgeia piscesae and population structure of the North Eastern Pacific vestimentiferan symbionts.</title>
        <authorList>
            <person name="Perez M."/>
            <person name="Juniper K.S."/>
        </authorList>
    </citation>
    <scope>NUCLEOTIDE SEQUENCE [LARGE SCALE GENOMIC DNA]</scope>
    <source>
        <strain evidence="10">Ind10</strain>
        <strain evidence="9">Ind11</strain>
    </source>
</reference>
<keyword evidence="3" id="KW-0813">Transport</keyword>
<accession>A0A0T5YW33</accession>
<dbReference type="EMBL" id="LMXI01000383">
    <property type="protein sequence ID" value="KRT58280.1"/>
    <property type="molecule type" value="Genomic_DNA"/>
</dbReference>
<dbReference type="PANTHER" id="PTHR11629:SF63">
    <property type="entry name" value="V-TYPE PROTON ATPASE SUBUNIT A"/>
    <property type="match status" value="1"/>
</dbReference>
<feature type="transmembrane region" description="Helical" evidence="8">
    <location>
        <begin position="362"/>
        <end position="381"/>
    </location>
</feature>
<dbReference type="InterPro" id="IPR002490">
    <property type="entry name" value="V-ATPase_116kDa_su"/>
</dbReference>
<dbReference type="STRING" id="54398.Ga0074115_11031"/>
<dbReference type="EMBL" id="LDXT01000087">
    <property type="protein sequence ID" value="KRT54819.1"/>
    <property type="molecule type" value="Genomic_DNA"/>
</dbReference>
<dbReference type="OrthoDB" id="9803814at2"/>
<feature type="transmembrane region" description="Helical" evidence="8">
    <location>
        <begin position="401"/>
        <end position="423"/>
    </location>
</feature>
<evidence type="ECO:0000313" key="10">
    <source>
        <dbReference type="EMBL" id="KRT58280.1"/>
    </source>
</evidence>
<sequence>MTILALQKVTLAGLVEERGVILQGLQRLGCLHLIPLKPKPEAEPDRPSGAPVESAYKALRWISDVATKRQQVRDEHSFDFDRVVAEALHNRQRLRDTEDKKSRLQRRIEALMPWGDFQLLPQEYSGGYRFWFYQIPVDQQRQLQALDLPWQMVHRDNRFSYVVVIAKQEPDAALLPVPRTHTGAVSLSELQAELIRTEIELEDLLSDHHALSRWIYLLSRNLARVEDQSALVEADQGVWQQQGLCLIQGWLAERDLPRLQAFADAQGLALVAEEPSFEERPPTLLENPAPLDGGQDLVSFYQTPSYHAWDPSRIVFFSFALFFAMIMADAGYALILSLFLARYWKRMGASEGGRRFRRLTTVVLATSFVYGVLVGSYFGIVPQTASLAGSLKLLDLNDFDSMMRLSIGIGSAHLILANLVVAMRLRPFPHNARPIGWSLAVAGGFTLYLSGVESGASLTRLGLLLLVTGLLLVLLFSSRRPVKDLKSALLRLLDGLGGLTQVTKMFGDILSYLRLFALGLASSSLALTFNDLALQVKQALPGAGLLVAILILLLGHSINLGLGIISGFVHGLRLNFIEFFNWGLSGEGYPFRAFAKKETEL</sequence>
<dbReference type="Proteomes" id="UP000051634">
    <property type="component" value="Unassembled WGS sequence"/>
</dbReference>
<feature type="transmembrane region" description="Helical" evidence="8">
    <location>
        <begin position="458"/>
        <end position="476"/>
    </location>
</feature>
<keyword evidence="7 8" id="KW-0472">Membrane</keyword>
<dbReference type="AlphaFoldDB" id="A0A0T5YW33"/>
<keyword evidence="12" id="KW-1185">Reference proteome</keyword>
<dbReference type="Pfam" id="PF01496">
    <property type="entry name" value="V_ATPase_I"/>
    <property type="match status" value="1"/>
</dbReference>
<evidence type="ECO:0000313" key="12">
    <source>
        <dbReference type="Proteomes" id="UP000051634"/>
    </source>
</evidence>
<evidence type="ECO:0000256" key="2">
    <source>
        <dbReference type="ARBA" id="ARBA00009904"/>
    </source>
</evidence>
<evidence type="ECO:0000256" key="5">
    <source>
        <dbReference type="ARBA" id="ARBA00022989"/>
    </source>
</evidence>
<dbReference type="GO" id="GO:0051117">
    <property type="term" value="F:ATPase binding"/>
    <property type="evidence" value="ECO:0007669"/>
    <property type="project" value="TreeGrafter"/>
</dbReference>
<dbReference type="Proteomes" id="UP000051276">
    <property type="component" value="Unassembled WGS sequence"/>
</dbReference>
<evidence type="ECO:0000256" key="6">
    <source>
        <dbReference type="ARBA" id="ARBA00023065"/>
    </source>
</evidence>
<protein>
    <submittedName>
        <fullName evidence="9">Archaeal/vacuolar-type H+-ATPase subunit I/STV1</fullName>
    </submittedName>
    <submittedName>
        <fullName evidence="10">V/A-type H+-transporting ATPase subunit I</fullName>
    </submittedName>
</protein>
<keyword evidence="4 8" id="KW-0812">Transmembrane</keyword>
<name>A0A0T5YW33_9GAMM</name>
<evidence type="ECO:0000256" key="4">
    <source>
        <dbReference type="ARBA" id="ARBA00022692"/>
    </source>
</evidence>
<feature type="transmembrane region" description="Helical" evidence="8">
    <location>
        <begin position="314"/>
        <end position="341"/>
    </location>
</feature>
<evidence type="ECO:0000256" key="3">
    <source>
        <dbReference type="ARBA" id="ARBA00022448"/>
    </source>
</evidence>
<gene>
    <name evidence="9" type="ORF">Ga0074115_11031</name>
    <name evidence="10" type="ORF">Ga0076813_131112</name>
</gene>
<evidence type="ECO:0000256" key="8">
    <source>
        <dbReference type="SAM" id="Phobius"/>
    </source>
</evidence>
<comment type="subcellular location">
    <subcellularLocation>
        <location evidence="1">Membrane</location>
        <topology evidence="1">Multi-pass membrane protein</topology>
    </subcellularLocation>
</comment>